<dbReference type="Proteomes" id="UP001315278">
    <property type="component" value="Unassembled WGS sequence"/>
</dbReference>
<dbReference type="Gene3D" id="3.30.300.30">
    <property type="match status" value="1"/>
</dbReference>
<keyword evidence="4" id="KW-1185">Reference proteome</keyword>
<dbReference type="InterPro" id="IPR020845">
    <property type="entry name" value="AMP-binding_CS"/>
</dbReference>
<dbReference type="Pfam" id="PF00501">
    <property type="entry name" value="AMP-binding"/>
    <property type="match status" value="1"/>
</dbReference>
<dbReference type="EMBL" id="JAFCJH010000070">
    <property type="protein sequence ID" value="MBR0801090.1"/>
    <property type="molecule type" value="Genomic_DNA"/>
</dbReference>
<dbReference type="Pfam" id="PF13193">
    <property type="entry name" value="AMP-binding_C"/>
    <property type="match status" value="1"/>
</dbReference>
<dbReference type="InterPro" id="IPR000873">
    <property type="entry name" value="AMP-dep_synth/lig_dom"/>
</dbReference>
<evidence type="ECO:0000313" key="3">
    <source>
        <dbReference type="EMBL" id="MBR0801090.1"/>
    </source>
</evidence>
<dbReference type="Gene3D" id="3.40.50.12780">
    <property type="entry name" value="N-terminal domain of ligase-like"/>
    <property type="match status" value="1"/>
</dbReference>
<dbReference type="SUPFAM" id="SSF56801">
    <property type="entry name" value="Acetyl-CoA synthetase-like"/>
    <property type="match status" value="1"/>
</dbReference>
<comment type="caution">
    <text evidence="3">The sequence shown here is derived from an EMBL/GenBank/DDBJ whole genome shotgun (WGS) entry which is preliminary data.</text>
</comment>
<organism evidence="3 4">
    <name type="scientific">Bradyrhizobium jicamae</name>
    <dbReference type="NCBI Taxonomy" id="280332"/>
    <lineage>
        <taxon>Bacteria</taxon>
        <taxon>Pseudomonadati</taxon>
        <taxon>Pseudomonadota</taxon>
        <taxon>Alphaproteobacteria</taxon>
        <taxon>Hyphomicrobiales</taxon>
        <taxon>Nitrobacteraceae</taxon>
        <taxon>Bradyrhizobium</taxon>
    </lineage>
</organism>
<name>A0ABS5FWC4_9BRAD</name>
<feature type="domain" description="AMP-binding enzyme C-terminal" evidence="2">
    <location>
        <begin position="397"/>
        <end position="472"/>
    </location>
</feature>
<evidence type="ECO:0000313" key="4">
    <source>
        <dbReference type="Proteomes" id="UP001315278"/>
    </source>
</evidence>
<dbReference type="PANTHER" id="PTHR43201:SF32">
    <property type="entry name" value="2-SUCCINYLBENZOATE--COA LIGASE, CHLOROPLASTIC_PEROXISOMAL"/>
    <property type="match status" value="1"/>
</dbReference>
<dbReference type="InterPro" id="IPR025110">
    <property type="entry name" value="AMP-bd_C"/>
</dbReference>
<sequence length="492" mass="53912">MAGAFPDRIAIEIVGGRSYTYRELVARMYALAAALGEVPPGRNGRMVAVLLPNGVDSLLSYLACQLCGVATVPINTRLAPAEMGYILRDSDATVLLSGGDQIERARSIGSEYGPRCLDCDAVPDGVAADFKRTPLKGSDISVVFYTSGTTGFPKGAAVTMDCWVERLMWWGWEFDVASHDVMLVPGPTFHMSFCSLSLCALYRGARLRIVERFDVAASYDELRERCSWSFLVPTMSAMMLELWRERGREPLLGPRSILSSGAALSPSTLEDMMEMFPNARIFEAYGWTEGGWVTSEIKRRGTIIPHSVGWSAFGCEVVVLDGNGEPCVTGIVGEVAARTPIPFSHYLNNPEATRKAWAGHYQKSGDVGVFLDDGRLKLLDRRNDMIVTGGENVYSSEVERVLHDHPDVLECAVVGQPDPHWGNAVVGVVVPRPGKSIDADKLRAHCRNELAGYKCPKSFIVIDALPRNSMGKVEKFRVRERVAEAAQEKKSA</sequence>
<dbReference type="PANTHER" id="PTHR43201">
    <property type="entry name" value="ACYL-COA SYNTHETASE"/>
    <property type="match status" value="1"/>
</dbReference>
<gene>
    <name evidence="3" type="ORF">JQ615_37600</name>
</gene>
<dbReference type="InterPro" id="IPR045851">
    <property type="entry name" value="AMP-bd_C_sf"/>
</dbReference>
<reference evidence="4" key="1">
    <citation type="journal article" date="2021" name="ISME J.">
        <title>Evolutionary origin and ecological implication of a unique nif island in free-living Bradyrhizobium lineages.</title>
        <authorList>
            <person name="Tao J."/>
        </authorList>
    </citation>
    <scope>NUCLEOTIDE SEQUENCE [LARGE SCALE GENOMIC DNA]</scope>
    <source>
        <strain evidence="4">SZCCT0434</strain>
    </source>
</reference>
<protein>
    <submittedName>
        <fullName evidence="3">AMP-binding protein</fullName>
    </submittedName>
</protein>
<accession>A0ABS5FWC4</accession>
<dbReference type="PROSITE" id="PS00455">
    <property type="entry name" value="AMP_BINDING"/>
    <property type="match status" value="1"/>
</dbReference>
<evidence type="ECO:0000259" key="1">
    <source>
        <dbReference type="Pfam" id="PF00501"/>
    </source>
</evidence>
<evidence type="ECO:0000259" key="2">
    <source>
        <dbReference type="Pfam" id="PF13193"/>
    </source>
</evidence>
<dbReference type="InterPro" id="IPR042099">
    <property type="entry name" value="ANL_N_sf"/>
</dbReference>
<feature type="domain" description="AMP-dependent synthetase/ligase" evidence="1">
    <location>
        <begin position="3"/>
        <end position="347"/>
    </location>
</feature>
<proteinExistence type="predicted"/>